<name>A0A7G9YTP2_9EURY</name>
<dbReference type="Gene3D" id="3.40.1410.10">
    <property type="entry name" value="Chorismate lyase-like"/>
    <property type="match status" value="1"/>
</dbReference>
<dbReference type="GO" id="GO:0008813">
    <property type="term" value="F:chorismate lyase activity"/>
    <property type="evidence" value="ECO:0007669"/>
    <property type="project" value="UniProtKB-EC"/>
</dbReference>
<evidence type="ECO:0000313" key="1">
    <source>
        <dbReference type="EMBL" id="QNO51376.1"/>
    </source>
</evidence>
<dbReference type="Pfam" id="PF01947">
    <property type="entry name" value="Rv2949c-like"/>
    <property type="match status" value="1"/>
</dbReference>
<reference evidence="1" key="1">
    <citation type="submission" date="2020-06" db="EMBL/GenBank/DDBJ databases">
        <title>Unique genomic features of the anaerobic methanotrophic archaea.</title>
        <authorList>
            <person name="Chadwick G.L."/>
            <person name="Skennerton C.T."/>
            <person name="Laso-Perez R."/>
            <person name="Leu A.O."/>
            <person name="Speth D.R."/>
            <person name="Yu H."/>
            <person name="Morgan-Lang C."/>
            <person name="Hatzenpichler R."/>
            <person name="Goudeau D."/>
            <person name="Malmstrom R."/>
            <person name="Brazelton W.J."/>
            <person name="Woyke T."/>
            <person name="Hallam S.J."/>
            <person name="Tyson G.W."/>
            <person name="Wegener G."/>
            <person name="Boetius A."/>
            <person name="Orphan V."/>
        </authorList>
    </citation>
    <scope>NUCLEOTIDE SEQUENCE</scope>
</reference>
<proteinExistence type="predicted"/>
<sequence length="188" mass="21271">MNKTFSPEEHRHVDTTTAKIWSLSMSHGLLPIHRVLLGHDGSMTNLLELISCCEVALRTIKQSVVPCPREVAALLAVDVGEPVNERDIIIVRSRDGSPLLYARSYTPLSRLKPAFKADLMRADIPIGKIMQRHRIEARREILDVGYLSSDRRLEELLACPGPYLWRTYNIITQGKPLITVKEYFPASL</sequence>
<dbReference type="InterPro" id="IPR028978">
    <property type="entry name" value="Chorismate_lyase_/UTRA_dom_sf"/>
</dbReference>
<keyword evidence="1" id="KW-0670">Pyruvate</keyword>
<keyword evidence="1" id="KW-0456">Lyase</keyword>
<protein>
    <submittedName>
        <fullName evidence="1">Chorismate pyruvate-lyase</fullName>
        <ecNumber evidence="1">4.1.3.40</ecNumber>
    </submittedName>
</protein>
<dbReference type="SUPFAM" id="SSF64288">
    <property type="entry name" value="Chorismate lyase-like"/>
    <property type="match status" value="1"/>
</dbReference>
<dbReference type="EMBL" id="MT631468">
    <property type="protein sequence ID" value="QNO51376.1"/>
    <property type="molecule type" value="Genomic_DNA"/>
</dbReference>
<dbReference type="InterPro" id="IPR002800">
    <property type="entry name" value="Rv2949c-like"/>
</dbReference>
<gene>
    <name evidence="1" type="primary">ubiC</name>
    <name evidence="1" type="ORF">KMJFBAND_00013</name>
</gene>
<dbReference type="EC" id="4.1.3.40" evidence="1"/>
<organism evidence="1">
    <name type="scientific">Candidatus Methanophagaceae archaeon ANME-1 ERB6</name>
    <dbReference type="NCBI Taxonomy" id="2759912"/>
    <lineage>
        <taxon>Archaea</taxon>
        <taxon>Methanobacteriati</taxon>
        <taxon>Methanobacteriota</taxon>
        <taxon>Stenosarchaea group</taxon>
        <taxon>Methanomicrobia</taxon>
        <taxon>Candidatus Methanophagales</taxon>
        <taxon>Candidatus Methanophagaceae</taxon>
    </lineage>
</organism>
<accession>A0A7G9YTP2</accession>
<dbReference type="AlphaFoldDB" id="A0A7G9YTP2"/>